<name>A0A1H9YDB6_THASX</name>
<feature type="transmembrane region" description="Helical" evidence="1">
    <location>
        <begin position="20"/>
        <end position="41"/>
    </location>
</feature>
<evidence type="ECO:0000256" key="1">
    <source>
        <dbReference type="SAM" id="Phobius"/>
    </source>
</evidence>
<protein>
    <submittedName>
        <fullName evidence="2">Uncharacterized protein</fullName>
    </submittedName>
</protein>
<keyword evidence="3" id="KW-1185">Reference proteome</keyword>
<feature type="transmembrane region" description="Helical" evidence="1">
    <location>
        <begin position="73"/>
        <end position="94"/>
    </location>
</feature>
<accession>A0A1H9YDB6</accession>
<gene>
    <name evidence="2" type="ORF">SAMN05660429_00179</name>
</gene>
<dbReference type="EMBL" id="FOHK01000001">
    <property type="protein sequence ID" value="SES66894.1"/>
    <property type="molecule type" value="Genomic_DNA"/>
</dbReference>
<dbReference type="AlphaFoldDB" id="A0A1H9YDB6"/>
<dbReference type="Proteomes" id="UP000199308">
    <property type="component" value="Unassembled WGS sequence"/>
</dbReference>
<dbReference type="RefSeq" id="WP_093326871.1">
    <property type="nucleotide sequence ID" value="NZ_AP027363.1"/>
</dbReference>
<reference evidence="2 3" key="1">
    <citation type="submission" date="2016-10" db="EMBL/GenBank/DDBJ databases">
        <authorList>
            <person name="de Groot N.N."/>
        </authorList>
    </citation>
    <scope>NUCLEOTIDE SEQUENCE [LARGE SCALE GENOMIC DNA]</scope>
    <source>
        <strain evidence="2 3">DSM 19706</strain>
    </source>
</reference>
<evidence type="ECO:0000313" key="2">
    <source>
        <dbReference type="EMBL" id="SES66894.1"/>
    </source>
</evidence>
<proteinExistence type="predicted"/>
<evidence type="ECO:0000313" key="3">
    <source>
        <dbReference type="Proteomes" id="UP000199308"/>
    </source>
</evidence>
<sequence>MYLFLLHNENMRYGLLLCKILATLFAVAVGVSFLYFAFYIFNHSILPAIQSGTLNIHSNIRVLDIFWQGNQVYLIWFAYLSISLVALLALLGIWRSKY</sequence>
<keyword evidence="1" id="KW-1133">Transmembrane helix</keyword>
<organism evidence="2 3">
    <name type="scientific">Thalassotalea agarivorans</name>
    <name type="common">Thalassomonas agarivorans</name>
    <dbReference type="NCBI Taxonomy" id="349064"/>
    <lineage>
        <taxon>Bacteria</taxon>
        <taxon>Pseudomonadati</taxon>
        <taxon>Pseudomonadota</taxon>
        <taxon>Gammaproteobacteria</taxon>
        <taxon>Alteromonadales</taxon>
        <taxon>Colwelliaceae</taxon>
        <taxon>Thalassotalea</taxon>
    </lineage>
</organism>
<keyword evidence="1" id="KW-0472">Membrane</keyword>
<keyword evidence="1" id="KW-0812">Transmembrane</keyword>